<accession>A0A5M9JBL5</accession>
<dbReference type="AlphaFoldDB" id="A0A5M9JBL5"/>
<dbReference type="EMBL" id="VICG01000012">
    <property type="protein sequence ID" value="KAA8566651.1"/>
    <property type="molecule type" value="Genomic_DNA"/>
</dbReference>
<comment type="caution">
    <text evidence="2">The sequence shown here is derived from an EMBL/GenBank/DDBJ whole genome shotgun (WGS) entry which is preliminary data.</text>
</comment>
<protein>
    <submittedName>
        <fullName evidence="2">Uncharacterized protein</fullName>
    </submittedName>
</protein>
<keyword evidence="3" id="KW-1185">Reference proteome</keyword>
<gene>
    <name evidence="2" type="ORF">EYC84_009189</name>
</gene>
<dbReference type="Proteomes" id="UP000322873">
    <property type="component" value="Unassembled WGS sequence"/>
</dbReference>
<sequence length="94" mass="11321">MAGLKEWVGFGESSITLEHFRKLTLSEWGRGRSDDGIFRPFRSERWKDGEKGGREVREGREGREERREKGREKRKRRIFRYVDQKEGSNQNYQK</sequence>
<organism evidence="2 3">
    <name type="scientific">Monilinia fructicola</name>
    <name type="common">Brown rot fungus</name>
    <name type="synonym">Ciboria fructicola</name>
    <dbReference type="NCBI Taxonomy" id="38448"/>
    <lineage>
        <taxon>Eukaryota</taxon>
        <taxon>Fungi</taxon>
        <taxon>Dikarya</taxon>
        <taxon>Ascomycota</taxon>
        <taxon>Pezizomycotina</taxon>
        <taxon>Leotiomycetes</taxon>
        <taxon>Helotiales</taxon>
        <taxon>Sclerotiniaceae</taxon>
        <taxon>Monilinia</taxon>
    </lineage>
</organism>
<evidence type="ECO:0000256" key="1">
    <source>
        <dbReference type="SAM" id="MobiDB-lite"/>
    </source>
</evidence>
<reference evidence="2 3" key="1">
    <citation type="submission" date="2019-06" db="EMBL/GenBank/DDBJ databases">
        <title>Genome Sequence of the Brown Rot Fungal Pathogen Monilinia fructicola.</title>
        <authorList>
            <person name="De Miccolis Angelini R.M."/>
            <person name="Landi L."/>
            <person name="Abate D."/>
            <person name="Pollastro S."/>
            <person name="Romanazzi G."/>
            <person name="Faretra F."/>
        </authorList>
    </citation>
    <scope>NUCLEOTIDE SEQUENCE [LARGE SCALE GENOMIC DNA]</scope>
    <source>
        <strain evidence="2 3">Mfrc123</strain>
    </source>
</reference>
<evidence type="ECO:0000313" key="3">
    <source>
        <dbReference type="Proteomes" id="UP000322873"/>
    </source>
</evidence>
<proteinExistence type="predicted"/>
<feature type="region of interest" description="Disordered" evidence="1">
    <location>
        <begin position="48"/>
        <end position="94"/>
    </location>
</feature>
<feature type="compositionally biased region" description="Basic and acidic residues" evidence="1">
    <location>
        <begin position="48"/>
        <end position="71"/>
    </location>
</feature>
<name>A0A5M9JBL5_MONFR</name>
<evidence type="ECO:0000313" key="2">
    <source>
        <dbReference type="EMBL" id="KAA8566651.1"/>
    </source>
</evidence>